<feature type="domain" description="Type II secretion system protein GspF" evidence="7">
    <location>
        <begin position="159"/>
        <end position="285"/>
    </location>
</feature>
<dbReference type="OrthoDB" id="2574794at2"/>
<protein>
    <submittedName>
        <fullName evidence="8">Tight adherence protein C</fullName>
    </submittedName>
</protein>
<evidence type="ECO:0000256" key="1">
    <source>
        <dbReference type="ARBA" id="ARBA00004651"/>
    </source>
</evidence>
<evidence type="ECO:0000256" key="6">
    <source>
        <dbReference type="SAM" id="Phobius"/>
    </source>
</evidence>
<gene>
    <name evidence="8" type="ORF">CLV97_11911</name>
</gene>
<proteinExistence type="predicted"/>
<dbReference type="Pfam" id="PF00482">
    <property type="entry name" value="T2SSF"/>
    <property type="match status" value="1"/>
</dbReference>
<name>A0A2T0LCU1_9BACL</name>
<comment type="caution">
    <text evidence="8">The sequence shown here is derived from an EMBL/GenBank/DDBJ whole genome shotgun (WGS) entry which is preliminary data.</text>
</comment>
<keyword evidence="3 6" id="KW-0812">Transmembrane</keyword>
<dbReference type="Proteomes" id="UP000237797">
    <property type="component" value="Unassembled WGS sequence"/>
</dbReference>
<reference evidence="8 9" key="1">
    <citation type="submission" date="2018-03" db="EMBL/GenBank/DDBJ databases">
        <title>Genomic Encyclopedia of Archaeal and Bacterial Type Strains, Phase II (KMG-II): from individual species to whole genera.</title>
        <authorList>
            <person name="Goeker M."/>
        </authorList>
    </citation>
    <scope>NUCLEOTIDE SEQUENCE [LARGE SCALE GENOMIC DNA]</scope>
    <source>
        <strain evidence="8 9">DSM 44946</strain>
    </source>
</reference>
<accession>A0A2T0LCU1</accession>
<dbReference type="AlphaFoldDB" id="A0A2T0LCU1"/>
<evidence type="ECO:0000313" key="9">
    <source>
        <dbReference type="Proteomes" id="UP000237797"/>
    </source>
</evidence>
<evidence type="ECO:0000313" key="8">
    <source>
        <dbReference type="EMBL" id="PRX39853.1"/>
    </source>
</evidence>
<keyword evidence="2" id="KW-1003">Cell membrane</keyword>
<dbReference type="InterPro" id="IPR042094">
    <property type="entry name" value="T2SS_GspF_sf"/>
</dbReference>
<dbReference type="PANTHER" id="PTHR35007">
    <property type="entry name" value="INTEGRAL MEMBRANE PROTEIN-RELATED"/>
    <property type="match status" value="1"/>
</dbReference>
<feature type="transmembrane region" description="Helical" evidence="6">
    <location>
        <begin position="268"/>
        <end position="294"/>
    </location>
</feature>
<sequence>MGIYLSLLGSLICLVFAGLSYITYRTEQQNVDRYVNQYLYSSSAIDTGKSEKYQWHEWMDKLAPIGKRIELLSDPVELEDDLIKAGTPYGLTVDRLQGAKVLGALAGFSIAFFYTLLGLPFASVMLLGLTFGGYMAPMWTIRWLAKKRQSEIRYELPDFLDMMSITLQSGMGMDSALEYYVETSEGPLKEEIARLLQEIKFGVQRETAYRSLLRRTDSPELEALVQSLIQAHNLGTPVSQTFAQQADEMRRMRSEQAKEIAGKAAPKISVVGGLIITPSIVLMVFGMVILKYFFGEDSPLKMFMN</sequence>
<dbReference type="GO" id="GO:0005886">
    <property type="term" value="C:plasma membrane"/>
    <property type="evidence" value="ECO:0007669"/>
    <property type="project" value="UniProtKB-SubCell"/>
</dbReference>
<dbReference type="InterPro" id="IPR018076">
    <property type="entry name" value="T2SS_GspF_dom"/>
</dbReference>
<keyword evidence="5 6" id="KW-0472">Membrane</keyword>
<dbReference type="Gene3D" id="1.20.81.30">
    <property type="entry name" value="Type II secretion system (T2SS), domain F"/>
    <property type="match status" value="1"/>
</dbReference>
<dbReference type="RefSeq" id="WP_106345728.1">
    <property type="nucleotide sequence ID" value="NZ_PVNE01000019.1"/>
</dbReference>
<comment type="subcellular location">
    <subcellularLocation>
        <location evidence="1">Cell membrane</location>
        <topology evidence="1">Multi-pass membrane protein</topology>
    </subcellularLocation>
</comment>
<evidence type="ECO:0000256" key="4">
    <source>
        <dbReference type="ARBA" id="ARBA00022989"/>
    </source>
</evidence>
<evidence type="ECO:0000259" key="7">
    <source>
        <dbReference type="Pfam" id="PF00482"/>
    </source>
</evidence>
<keyword evidence="9" id="KW-1185">Reference proteome</keyword>
<evidence type="ECO:0000256" key="2">
    <source>
        <dbReference type="ARBA" id="ARBA00022475"/>
    </source>
</evidence>
<dbReference type="EMBL" id="PVNE01000019">
    <property type="protein sequence ID" value="PRX39853.1"/>
    <property type="molecule type" value="Genomic_DNA"/>
</dbReference>
<organism evidence="8 9">
    <name type="scientific">Planifilum fimeticola</name>
    <dbReference type="NCBI Taxonomy" id="201975"/>
    <lineage>
        <taxon>Bacteria</taxon>
        <taxon>Bacillati</taxon>
        <taxon>Bacillota</taxon>
        <taxon>Bacilli</taxon>
        <taxon>Bacillales</taxon>
        <taxon>Thermoactinomycetaceae</taxon>
        <taxon>Planifilum</taxon>
    </lineage>
</organism>
<evidence type="ECO:0000256" key="5">
    <source>
        <dbReference type="ARBA" id="ARBA00023136"/>
    </source>
</evidence>
<feature type="transmembrane region" description="Helical" evidence="6">
    <location>
        <begin position="6"/>
        <end position="24"/>
    </location>
</feature>
<evidence type="ECO:0000256" key="3">
    <source>
        <dbReference type="ARBA" id="ARBA00022692"/>
    </source>
</evidence>
<keyword evidence="4 6" id="KW-1133">Transmembrane helix</keyword>
<dbReference type="PANTHER" id="PTHR35007:SF2">
    <property type="entry name" value="PILUS ASSEMBLE PROTEIN"/>
    <property type="match status" value="1"/>
</dbReference>